<comment type="subcellular location">
    <subcellularLocation>
        <location evidence="1 6">Cell membrane</location>
        <topology evidence="1 6">Multi-pass membrane protein</topology>
    </subcellularLocation>
</comment>
<dbReference type="PANTHER" id="PTHR12677">
    <property type="entry name" value="GOLGI APPARATUS MEMBRANE PROTEIN TVP38-RELATED"/>
    <property type="match status" value="1"/>
</dbReference>
<feature type="transmembrane region" description="Helical" evidence="6">
    <location>
        <begin position="56"/>
        <end position="78"/>
    </location>
</feature>
<feature type="transmembrane region" description="Helical" evidence="6">
    <location>
        <begin position="17"/>
        <end position="36"/>
    </location>
</feature>
<evidence type="ECO:0000259" key="7">
    <source>
        <dbReference type="Pfam" id="PF09335"/>
    </source>
</evidence>
<gene>
    <name evidence="8" type="ORF">V2H45_22485</name>
</gene>
<evidence type="ECO:0000256" key="5">
    <source>
        <dbReference type="ARBA" id="ARBA00023136"/>
    </source>
</evidence>
<dbReference type="GO" id="GO:0005886">
    <property type="term" value="C:plasma membrane"/>
    <property type="evidence" value="ECO:0007669"/>
    <property type="project" value="UniProtKB-SubCell"/>
</dbReference>
<protein>
    <recommendedName>
        <fullName evidence="6">TVP38/TMEM64 family membrane protein</fullName>
    </recommendedName>
</protein>
<keyword evidence="2 6" id="KW-1003">Cell membrane</keyword>
<evidence type="ECO:0000313" key="8">
    <source>
        <dbReference type="EMBL" id="MEE3719516.1"/>
    </source>
</evidence>
<comment type="similarity">
    <text evidence="6">Belongs to the TVP38/TMEM64 family.</text>
</comment>
<feature type="domain" description="VTT" evidence="7">
    <location>
        <begin position="74"/>
        <end position="191"/>
    </location>
</feature>
<feature type="transmembrane region" description="Helical" evidence="6">
    <location>
        <begin position="170"/>
        <end position="189"/>
    </location>
</feature>
<reference evidence="8" key="1">
    <citation type="submission" date="2024-01" db="EMBL/GenBank/DDBJ databases">
        <title>Bank of Algae and Cyanobacteria of the Azores (BACA) strain genomes.</title>
        <authorList>
            <person name="Luz R."/>
            <person name="Cordeiro R."/>
            <person name="Fonseca A."/>
            <person name="Goncalves V."/>
        </authorList>
    </citation>
    <scope>NUCLEOTIDE SEQUENCE</scope>
    <source>
        <strain evidence="8">BACA0141</strain>
    </source>
</reference>
<feature type="transmembrane region" description="Helical" evidence="6">
    <location>
        <begin position="90"/>
        <end position="115"/>
    </location>
</feature>
<dbReference type="Proteomes" id="UP001333818">
    <property type="component" value="Unassembled WGS sequence"/>
</dbReference>
<dbReference type="RefSeq" id="WP_330485952.1">
    <property type="nucleotide sequence ID" value="NZ_JAZBJZ010000139.1"/>
</dbReference>
<name>A0AAW9Q312_9CYAN</name>
<keyword evidence="3 6" id="KW-0812">Transmembrane</keyword>
<evidence type="ECO:0000256" key="6">
    <source>
        <dbReference type="RuleBase" id="RU366058"/>
    </source>
</evidence>
<dbReference type="PANTHER" id="PTHR12677:SF59">
    <property type="entry name" value="GOLGI APPARATUS MEMBRANE PROTEIN TVP38-RELATED"/>
    <property type="match status" value="1"/>
</dbReference>
<dbReference type="Pfam" id="PF09335">
    <property type="entry name" value="VTT_dom"/>
    <property type="match status" value="1"/>
</dbReference>
<dbReference type="AlphaFoldDB" id="A0AAW9Q312"/>
<evidence type="ECO:0000313" key="9">
    <source>
        <dbReference type="Proteomes" id="UP001333818"/>
    </source>
</evidence>
<dbReference type="InterPro" id="IPR032816">
    <property type="entry name" value="VTT_dom"/>
</dbReference>
<evidence type="ECO:0000256" key="2">
    <source>
        <dbReference type="ARBA" id="ARBA00022475"/>
    </source>
</evidence>
<dbReference type="InterPro" id="IPR015414">
    <property type="entry name" value="TMEM64"/>
</dbReference>
<keyword evidence="5 6" id="KW-0472">Membrane</keyword>
<accession>A0AAW9Q312</accession>
<comment type="caution">
    <text evidence="8">The sequence shown here is derived from an EMBL/GenBank/DDBJ whole genome shotgun (WGS) entry which is preliminary data.</text>
</comment>
<organism evidence="8 9">
    <name type="scientific">Tumidithrix elongata BACA0141</name>
    <dbReference type="NCBI Taxonomy" id="2716417"/>
    <lineage>
        <taxon>Bacteria</taxon>
        <taxon>Bacillati</taxon>
        <taxon>Cyanobacteriota</taxon>
        <taxon>Cyanophyceae</taxon>
        <taxon>Pseudanabaenales</taxon>
        <taxon>Pseudanabaenaceae</taxon>
        <taxon>Tumidithrix</taxon>
        <taxon>Tumidithrix elongata</taxon>
    </lineage>
</organism>
<keyword evidence="9" id="KW-1185">Reference proteome</keyword>
<evidence type="ECO:0000256" key="3">
    <source>
        <dbReference type="ARBA" id="ARBA00022692"/>
    </source>
</evidence>
<evidence type="ECO:0000256" key="4">
    <source>
        <dbReference type="ARBA" id="ARBA00022989"/>
    </source>
</evidence>
<feature type="transmembrane region" description="Helical" evidence="6">
    <location>
        <begin position="209"/>
        <end position="226"/>
    </location>
</feature>
<dbReference type="EMBL" id="JAZBJZ010000139">
    <property type="protein sequence ID" value="MEE3719516.1"/>
    <property type="molecule type" value="Genomic_DNA"/>
</dbReference>
<sequence>MQMVIGQLISLLRSKPLKYFIAALFCTLLIASVLALRLESASLFKLVVSFLQSQPLIAPIIFILIYILATLALLPAMLLNLEAGVLWHPFWGSIFSMIGSIGGAVCAFLIARYLLKDYLDSKLRSPTWEKINQKVQKNAWEVVAFIRINPFLSIGPVNYLFGITSIPLSTYTWATAIFLAPPTIYFAILGNSIGNITTTGLNQSHIRDLIIISSAIALFLMLKILSKKIIGDRNV</sequence>
<keyword evidence="4 6" id="KW-1133">Transmembrane helix</keyword>
<proteinExistence type="inferred from homology"/>
<evidence type="ECO:0000256" key="1">
    <source>
        <dbReference type="ARBA" id="ARBA00004651"/>
    </source>
</evidence>